<evidence type="ECO:0000313" key="2">
    <source>
        <dbReference type="Proteomes" id="UP000232722"/>
    </source>
</evidence>
<feature type="non-terminal residue" evidence="1">
    <location>
        <position position="1"/>
    </location>
</feature>
<reference evidence="1 2" key="2">
    <citation type="submission" date="2017-09" db="EMBL/GenBank/DDBJ databases">
        <title>Extensive intraspecific genome diversity in a model arbuscular mycorrhizal fungus.</title>
        <authorList>
            <person name="Chen E.C."/>
            <person name="Morin E."/>
            <person name="Beaudet D."/>
            <person name="Noel J."/>
            <person name="Ndikumana S."/>
            <person name="Charron P."/>
            <person name="St-Onge C."/>
            <person name="Giorgi J."/>
            <person name="Grigoriev I.V."/>
            <person name="Roux C."/>
            <person name="Martin F.M."/>
            <person name="Corradi N."/>
        </authorList>
    </citation>
    <scope>NUCLEOTIDE SEQUENCE [LARGE SCALE GENOMIC DNA]</scope>
    <source>
        <strain evidence="1 2">A5</strain>
    </source>
</reference>
<comment type="caution">
    <text evidence="1">The sequence shown here is derived from an EMBL/GenBank/DDBJ whole genome shotgun (WGS) entry which is preliminary data.</text>
</comment>
<gene>
    <name evidence="1" type="ORF">RhiirA5_401087</name>
</gene>
<proteinExistence type="predicted"/>
<dbReference type="Proteomes" id="UP000232722">
    <property type="component" value="Unassembled WGS sequence"/>
</dbReference>
<name>A0A2N0PEH2_9GLOM</name>
<evidence type="ECO:0000313" key="1">
    <source>
        <dbReference type="EMBL" id="PKC05220.1"/>
    </source>
</evidence>
<dbReference type="VEuPathDB" id="FungiDB:RhiirFUN_008820"/>
<dbReference type="AlphaFoldDB" id="A0A2N0PEH2"/>
<accession>A0A2N0PEH2</accession>
<organism evidence="1 2">
    <name type="scientific">Rhizophagus irregularis</name>
    <dbReference type="NCBI Taxonomy" id="588596"/>
    <lineage>
        <taxon>Eukaryota</taxon>
        <taxon>Fungi</taxon>
        <taxon>Fungi incertae sedis</taxon>
        <taxon>Mucoromycota</taxon>
        <taxon>Glomeromycotina</taxon>
        <taxon>Glomeromycetes</taxon>
        <taxon>Glomerales</taxon>
        <taxon>Glomeraceae</taxon>
        <taxon>Rhizophagus</taxon>
    </lineage>
</organism>
<protein>
    <submittedName>
        <fullName evidence="1">Uncharacterized protein</fullName>
    </submittedName>
</protein>
<reference evidence="1 2" key="1">
    <citation type="submission" date="2016-04" db="EMBL/GenBank/DDBJ databases">
        <title>Genome analyses suggest a sexual origin of heterokaryosis in a supposedly ancient asexual fungus.</title>
        <authorList>
            <person name="Ropars J."/>
            <person name="Sedzielewska K."/>
            <person name="Noel J."/>
            <person name="Charron P."/>
            <person name="Farinelli L."/>
            <person name="Marton T."/>
            <person name="Kruger M."/>
            <person name="Pelin A."/>
            <person name="Brachmann A."/>
            <person name="Corradi N."/>
        </authorList>
    </citation>
    <scope>NUCLEOTIDE SEQUENCE [LARGE SCALE GENOMIC DNA]</scope>
    <source>
        <strain evidence="1 2">A5</strain>
    </source>
</reference>
<sequence length="82" mass="9408">CQLEPLETKPVISYTNFSKLQVSNFLDNIWNLKKNKDFQGNEICRSATSWIAPGWNFEGLQVSERFLNANLNGCLLKSNQLE</sequence>
<dbReference type="EMBL" id="LLXJ01000903">
    <property type="protein sequence ID" value="PKC05220.1"/>
    <property type="molecule type" value="Genomic_DNA"/>
</dbReference>